<dbReference type="Proteomes" id="UP000604046">
    <property type="component" value="Unassembled WGS sequence"/>
</dbReference>
<protein>
    <submittedName>
        <fullName evidence="1">Uncharacterized protein</fullName>
    </submittedName>
</protein>
<evidence type="ECO:0000313" key="1">
    <source>
        <dbReference type="EMBL" id="CAE7231902.1"/>
    </source>
</evidence>
<gene>
    <name evidence="1" type="ORF">SNAT2548_LOCUS9540</name>
</gene>
<reference evidence="1" key="1">
    <citation type="submission" date="2021-02" db="EMBL/GenBank/DDBJ databases">
        <authorList>
            <person name="Dougan E. K."/>
            <person name="Rhodes N."/>
            <person name="Thang M."/>
            <person name="Chan C."/>
        </authorList>
    </citation>
    <scope>NUCLEOTIDE SEQUENCE</scope>
</reference>
<comment type="caution">
    <text evidence="1">The sequence shown here is derived from an EMBL/GenBank/DDBJ whole genome shotgun (WGS) entry which is preliminary data.</text>
</comment>
<dbReference type="AlphaFoldDB" id="A0A812KXE4"/>
<sequence>MSVKLTPEEDQYDFHGYSMNKHWVQGPNTVFTSIMSAMLTGDLRGYDSFFLMEMDAVPIKAGWLEQFEKEALEMPTQNMAIRGSKYLGHKWDAFKHLMPAHVVEHINGNAIYNLKHPWLKFLHDTFTGEGNVRMTEGMAFDVAFAMITQAAMDGTEQELAAAFSQSKGTDSTYSGDSMLIGNYANTLLNHSFDVPTYIRHGSDRNLFHSLADDQVTLGVAVYDQSAGHIMNTTRSNHPFKNILMLQYFPGKKAVEKIASPSGEVMVTTQQATQEPHMHLCEVAKLAATPWFALTDNYHVINAPVSVLMDHSDPQMPVPVMPYAHGCERADCQASLDQASDLFGVHLEYHHDPYELLFSTRDARDFCSSWQQAAGSKSWKSCELAYGPTADDYIAWKISTNDKANLIATPKNKALYGWRAWTQRRTPAPMDMRQCRAQVYGLVEYHHALGNITSCGQYIENKVACIVDRDCMWIPKFQSGVCTKKPWKPFIRKPWRRSNSLAQHLQPDAENVHEDPVHFMQLSNSSKQEL</sequence>
<organism evidence="1 2">
    <name type="scientific">Symbiodinium natans</name>
    <dbReference type="NCBI Taxonomy" id="878477"/>
    <lineage>
        <taxon>Eukaryota</taxon>
        <taxon>Sar</taxon>
        <taxon>Alveolata</taxon>
        <taxon>Dinophyceae</taxon>
        <taxon>Suessiales</taxon>
        <taxon>Symbiodiniaceae</taxon>
        <taxon>Symbiodinium</taxon>
    </lineage>
</organism>
<evidence type="ECO:0000313" key="2">
    <source>
        <dbReference type="Proteomes" id="UP000604046"/>
    </source>
</evidence>
<keyword evidence="2" id="KW-1185">Reference proteome</keyword>
<proteinExistence type="predicted"/>
<name>A0A812KXE4_9DINO</name>
<dbReference type="EMBL" id="CAJNDS010000753">
    <property type="protein sequence ID" value="CAE7231902.1"/>
    <property type="molecule type" value="Genomic_DNA"/>
</dbReference>
<accession>A0A812KXE4</accession>